<comment type="similarity">
    <text evidence="8">Belongs to the MGMT family.</text>
</comment>
<dbReference type="InterPro" id="IPR023546">
    <property type="entry name" value="MGMT"/>
</dbReference>
<evidence type="ECO:0000256" key="2">
    <source>
        <dbReference type="ARBA" id="ARBA00022490"/>
    </source>
</evidence>
<feature type="domain" description="Methylguanine DNA methyltransferase ribonuclease-like" evidence="10">
    <location>
        <begin position="5"/>
        <end position="73"/>
    </location>
</feature>
<keyword evidence="3 8" id="KW-0489">Methyltransferase</keyword>
<name>A0ABR7LHF8_9ACTN</name>
<evidence type="ECO:0000256" key="7">
    <source>
        <dbReference type="ARBA" id="ARBA00049348"/>
    </source>
</evidence>
<dbReference type="PROSITE" id="PS00374">
    <property type="entry name" value="MGMT"/>
    <property type="match status" value="1"/>
</dbReference>
<dbReference type="EMBL" id="JABVEC010000001">
    <property type="protein sequence ID" value="MBC6464024.1"/>
    <property type="molecule type" value="Genomic_DNA"/>
</dbReference>
<comment type="catalytic activity">
    <reaction evidence="1 8">
        <text>a 4-O-methyl-thymidine in DNA + L-cysteinyl-[protein] = a thymidine in DNA + S-methyl-L-cysteinyl-[protein]</text>
        <dbReference type="Rhea" id="RHEA:53428"/>
        <dbReference type="Rhea" id="RHEA-COMP:10131"/>
        <dbReference type="Rhea" id="RHEA-COMP:10132"/>
        <dbReference type="Rhea" id="RHEA-COMP:13555"/>
        <dbReference type="Rhea" id="RHEA-COMP:13556"/>
        <dbReference type="ChEBI" id="CHEBI:29950"/>
        <dbReference type="ChEBI" id="CHEBI:82612"/>
        <dbReference type="ChEBI" id="CHEBI:137386"/>
        <dbReference type="ChEBI" id="CHEBI:137387"/>
        <dbReference type="EC" id="2.1.1.63"/>
    </reaction>
</comment>
<evidence type="ECO:0000256" key="4">
    <source>
        <dbReference type="ARBA" id="ARBA00022679"/>
    </source>
</evidence>
<comment type="subcellular location">
    <subcellularLocation>
        <location evidence="8">Cytoplasm</location>
    </subcellularLocation>
</comment>
<keyword evidence="6 8" id="KW-0234">DNA repair</keyword>
<dbReference type="CDD" id="cd06445">
    <property type="entry name" value="ATase"/>
    <property type="match status" value="1"/>
</dbReference>
<dbReference type="PANTHER" id="PTHR10815">
    <property type="entry name" value="METHYLATED-DNA--PROTEIN-CYSTEINE METHYLTRANSFERASE"/>
    <property type="match status" value="1"/>
</dbReference>
<dbReference type="InterPro" id="IPR008332">
    <property type="entry name" value="MethylG_MeTrfase_N"/>
</dbReference>
<dbReference type="PANTHER" id="PTHR10815:SF5">
    <property type="entry name" value="METHYLATED-DNA--PROTEIN-CYSTEINE METHYLTRANSFERASE"/>
    <property type="match status" value="1"/>
</dbReference>
<comment type="miscellaneous">
    <text evidence="8">This enzyme catalyzes only one turnover and therefore is not strictly catalytic. According to one definition, an enzyme is a biocatalyst that acts repeatedly and over many reaction cycles.</text>
</comment>
<dbReference type="Pfam" id="PF01035">
    <property type="entry name" value="DNA_binding_1"/>
    <property type="match status" value="1"/>
</dbReference>
<protein>
    <recommendedName>
        <fullName evidence="8">Methylated-DNA--protein-cysteine methyltransferase</fullName>
        <ecNumber evidence="8">2.1.1.63</ecNumber>
    </recommendedName>
    <alternativeName>
        <fullName evidence="8">6-O-methylguanine-DNA methyltransferase</fullName>
        <shortName evidence="8">MGMT</shortName>
    </alternativeName>
    <alternativeName>
        <fullName evidence="8">O-6-methylguanine-DNA-alkyltransferase</fullName>
    </alternativeName>
</protein>
<evidence type="ECO:0000256" key="3">
    <source>
        <dbReference type="ARBA" id="ARBA00022603"/>
    </source>
</evidence>
<dbReference type="Gene3D" id="1.10.10.10">
    <property type="entry name" value="Winged helix-like DNA-binding domain superfamily/Winged helix DNA-binding domain"/>
    <property type="match status" value="1"/>
</dbReference>
<dbReference type="HAMAP" id="MF_00772">
    <property type="entry name" value="OGT"/>
    <property type="match status" value="1"/>
</dbReference>
<comment type="caution">
    <text evidence="11">The sequence shown here is derived from an EMBL/GenBank/DDBJ whole genome shotgun (WGS) entry which is preliminary data.</text>
</comment>
<evidence type="ECO:0000256" key="6">
    <source>
        <dbReference type="ARBA" id="ARBA00023204"/>
    </source>
</evidence>
<organism evidence="11 12">
    <name type="scientific">Actinomadura alba</name>
    <dbReference type="NCBI Taxonomy" id="406431"/>
    <lineage>
        <taxon>Bacteria</taxon>
        <taxon>Bacillati</taxon>
        <taxon>Actinomycetota</taxon>
        <taxon>Actinomycetes</taxon>
        <taxon>Streptosporangiales</taxon>
        <taxon>Thermomonosporaceae</taxon>
        <taxon>Actinomadura</taxon>
    </lineage>
</organism>
<dbReference type="GO" id="GO:0032259">
    <property type="term" value="P:methylation"/>
    <property type="evidence" value="ECO:0007669"/>
    <property type="project" value="UniProtKB-KW"/>
</dbReference>
<dbReference type="InterPro" id="IPR036388">
    <property type="entry name" value="WH-like_DNA-bd_sf"/>
</dbReference>
<dbReference type="Proteomes" id="UP000805614">
    <property type="component" value="Unassembled WGS sequence"/>
</dbReference>
<dbReference type="SUPFAM" id="SSF46767">
    <property type="entry name" value="Methylated DNA-protein cysteine methyltransferase, C-terminal domain"/>
    <property type="match status" value="1"/>
</dbReference>
<feature type="active site" description="Nucleophile; methyl group acceptor" evidence="8">
    <location>
        <position position="128"/>
    </location>
</feature>
<dbReference type="InterPro" id="IPR036217">
    <property type="entry name" value="MethylDNA_cys_MeTrfase_DNAb"/>
</dbReference>
<keyword evidence="12" id="KW-1185">Reference proteome</keyword>
<dbReference type="SUPFAM" id="SSF53155">
    <property type="entry name" value="Methylated DNA-protein cysteine methyltransferase domain"/>
    <property type="match status" value="1"/>
</dbReference>
<evidence type="ECO:0000313" key="12">
    <source>
        <dbReference type="Proteomes" id="UP000805614"/>
    </source>
</evidence>
<keyword evidence="2 8" id="KW-0963">Cytoplasm</keyword>
<evidence type="ECO:0000256" key="5">
    <source>
        <dbReference type="ARBA" id="ARBA00022763"/>
    </source>
</evidence>
<dbReference type="Pfam" id="PF02870">
    <property type="entry name" value="Methyltransf_1N"/>
    <property type="match status" value="1"/>
</dbReference>
<dbReference type="Gene3D" id="3.30.160.70">
    <property type="entry name" value="Methylated DNA-protein cysteine methyltransferase domain"/>
    <property type="match status" value="1"/>
</dbReference>
<sequence>MARTHTVIASPLGGLTAVAEDGVLSGLYFERHLRGPGPEELGVYSESGFDEVRRQLGEYFAGERSRFDLPLAPRGDEFQQRVWRLLMEIPFGETRSYGDLARLLGNVSLAQAVGAANARNPVSVIVPCHRVVGADGALTGYAGGLERKRFLLDLEEPAARKAARLF</sequence>
<dbReference type="InterPro" id="IPR014048">
    <property type="entry name" value="MethylDNA_cys_MeTrfase_DNA-bd"/>
</dbReference>
<evidence type="ECO:0000313" key="11">
    <source>
        <dbReference type="EMBL" id="MBC6464024.1"/>
    </source>
</evidence>
<comment type="function">
    <text evidence="8">Involved in the cellular defense against the biological effects of O6-methylguanine (O6-MeG) and O4-methylthymine (O4-MeT) in DNA. Repairs the methylated nucleobase in DNA by stoichiometrically transferring the methyl group to a cysteine residue in the enzyme. This is a suicide reaction: the enzyme is irreversibly inactivated.</text>
</comment>
<evidence type="ECO:0000256" key="8">
    <source>
        <dbReference type="HAMAP-Rule" id="MF_00772"/>
    </source>
</evidence>
<evidence type="ECO:0000256" key="1">
    <source>
        <dbReference type="ARBA" id="ARBA00001286"/>
    </source>
</evidence>
<gene>
    <name evidence="11" type="ORF">HKK74_00710</name>
</gene>
<accession>A0ABR7LHF8</accession>
<keyword evidence="4 8" id="KW-0808">Transferase</keyword>
<reference evidence="11 12" key="1">
    <citation type="submission" date="2020-06" db="EMBL/GenBank/DDBJ databases">
        <title>Actinomadura xiongansis sp. nov., isolated from soil of Baiyangdian.</title>
        <authorList>
            <person name="Zhang X."/>
        </authorList>
    </citation>
    <scope>NUCLEOTIDE SEQUENCE [LARGE SCALE GENOMIC DNA]</scope>
    <source>
        <strain evidence="11 12">HBUM206468</strain>
    </source>
</reference>
<feature type="domain" description="Methylated-DNA-[protein]-cysteine S-methyltransferase DNA binding" evidence="9">
    <location>
        <begin position="77"/>
        <end position="156"/>
    </location>
</feature>
<dbReference type="InterPro" id="IPR036631">
    <property type="entry name" value="MGMT_N_sf"/>
</dbReference>
<evidence type="ECO:0000259" key="10">
    <source>
        <dbReference type="Pfam" id="PF02870"/>
    </source>
</evidence>
<keyword evidence="5 8" id="KW-0227">DNA damage</keyword>
<dbReference type="InterPro" id="IPR001497">
    <property type="entry name" value="MethylDNA_cys_MeTrfase_AS"/>
</dbReference>
<dbReference type="GO" id="GO:0003908">
    <property type="term" value="F:methylated-DNA-[protein]-cysteine S-methyltransferase activity"/>
    <property type="evidence" value="ECO:0007669"/>
    <property type="project" value="UniProtKB-EC"/>
</dbReference>
<dbReference type="RefSeq" id="WP_187240946.1">
    <property type="nucleotide sequence ID" value="NZ_BAAAOK010000011.1"/>
</dbReference>
<proteinExistence type="inferred from homology"/>
<comment type="catalytic activity">
    <reaction evidence="7 8">
        <text>a 6-O-methyl-2'-deoxyguanosine in DNA + L-cysteinyl-[protein] = S-methyl-L-cysteinyl-[protein] + a 2'-deoxyguanosine in DNA</text>
        <dbReference type="Rhea" id="RHEA:24000"/>
        <dbReference type="Rhea" id="RHEA-COMP:10131"/>
        <dbReference type="Rhea" id="RHEA-COMP:10132"/>
        <dbReference type="Rhea" id="RHEA-COMP:11367"/>
        <dbReference type="Rhea" id="RHEA-COMP:11368"/>
        <dbReference type="ChEBI" id="CHEBI:29950"/>
        <dbReference type="ChEBI" id="CHEBI:82612"/>
        <dbReference type="ChEBI" id="CHEBI:85445"/>
        <dbReference type="ChEBI" id="CHEBI:85448"/>
        <dbReference type="EC" id="2.1.1.63"/>
    </reaction>
</comment>
<dbReference type="EC" id="2.1.1.63" evidence="8"/>
<evidence type="ECO:0000259" key="9">
    <source>
        <dbReference type="Pfam" id="PF01035"/>
    </source>
</evidence>
<dbReference type="NCBIfam" id="TIGR00589">
    <property type="entry name" value="ogt"/>
    <property type="match status" value="1"/>
</dbReference>